<evidence type="ECO:0000256" key="1">
    <source>
        <dbReference type="ARBA" id="ARBA00023125"/>
    </source>
</evidence>
<dbReference type="CDD" id="cd00093">
    <property type="entry name" value="HTH_XRE"/>
    <property type="match status" value="1"/>
</dbReference>
<dbReference type="InterPro" id="IPR010982">
    <property type="entry name" value="Lambda_DNA-bd_dom_sf"/>
</dbReference>
<dbReference type="Pfam" id="PF01381">
    <property type="entry name" value="HTH_3"/>
    <property type="match status" value="1"/>
</dbReference>
<name>A0A2V5K6P4_9BACL</name>
<dbReference type="GO" id="GO:0003677">
    <property type="term" value="F:DNA binding"/>
    <property type="evidence" value="ECO:0007669"/>
    <property type="project" value="UniProtKB-KW"/>
</dbReference>
<dbReference type="GO" id="GO:0003700">
    <property type="term" value="F:DNA-binding transcription factor activity"/>
    <property type="evidence" value="ECO:0007669"/>
    <property type="project" value="TreeGrafter"/>
</dbReference>
<dbReference type="Proteomes" id="UP000247476">
    <property type="component" value="Unassembled WGS sequence"/>
</dbReference>
<evidence type="ECO:0000313" key="3">
    <source>
        <dbReference type="EMBL" id="PYI54492.1"/>
    </source>
</evidence>
<dbReference type="GO" id="GO:0005829">
    <property type="term" value="C:cytosol"/>
    <property type="evidence" value="ECO:0007669"/>
    <property type="project" value="TreeGrafter"/>
</dbReference>
<reference evidence="3 4" key="1">
    <citation type="submission" date="2018-05" db="EMBL/GenBank/DDBJ databases">
        <title>Paenibacillus flagellatus sp. nov., isolated from selenium mineral soil.</title>
        <authorList>
            <person name="Dai X."/>
        </authorList>
    </citation>
    <scope>NUCLEOTIDE SEQUENCE [LARGE SCALE GENOMIC DNA]</scope>
    <source>
        <strain evidence="3 4">DXL2</strain>
    </source>
</reference>
<dbReference type="InterPro" id="IPR050807">
    <property type="entry name" value="TransReg_Diox_bact_type"/>
</dbReference>
<comment type="caution">
    <text evidence="3">The sequence shown here is derived from an EMBL/GenBank/DDBJ whole genome shotgun (WGS) entry which is preliminary data.</text>
</comment>
<feature type="domain" description="HTH cro/C1-type" evidence="2">
    <location>
        <begin position="12"/>
        <end position="68"/>
    </location>
</feature>
<protein>
    <recommendedName>
        <fullName evidence="2">HTH cro/C1-type domain-containing protein</fullName>
    </recommendedName>
</protein>
<dbReference type="Gene3D" id="1.10.260.40">
    <property type="entry name" value="lambda repressor-like DNA-binding domains"/>
    <property type="match status" value="1"/>
</dbReference>
<keyword evidence="1" id="KW-0238">DNA-binding</keyword>
<dbReference type="AlphaFoldDB" id="A0A2V5K6P4"/>
<gene>
    <name evidence="3" type="ORF">DLM86_13585</name>
</gene>
<dbReference type="PANTHER" id="PTHR46797">
    <property type="entry name" value="HTH-TYPE TRANSCRIPTIONAL REGULATOR"/>
    <property type="match status" value="1"/>
</dbReference>
<dbReference type="SMART" id="SM00530">
    <property type="entry name" value="HTH_XRE"/>
    <property type="match status" value="1"/>
</dbReference>
<dbReference type="SUPFAM" id="SSF47413">
    <property type="entry name" value="lambda repressor-like DNA-binding domains"/>
    <property type="match status" value="1"/>
</dbReference>
<keyword evidence="4" id="KW-1185">Reference proteome</keyword>
<sequence length="151" mass="17339">MNLNIDEFGSYLRSLREKKGLTLSKIAQLSGVSHPYLSQIENGKVKGVPSPEILKKLAEPLGVSHAELMVEAGHFTFADYLAEEDEEGYDKELHDAYSRKLIDNDRRLMEREITKILIHREDLTYNGHALTSDDRRRILDMLAVLFPERNK</sequence>
<dbReference type="InterPro" id="IPR001387">
    <property type="entry name" value="Cro/C1-type_HTH"/>
</dbReference>
<dbReference type="PANTHER" id="PTHR46797:SF1">
    <property type="entry name" value="METHYLPHOSPHONATE SYNTHASE"/>
    <property type="match status" value="1"/>
</dbReference>
<dbReference type="EMBL" id="QJVJ01000005">
    <property type="protein sequence ID" value="PYI54492.1"/>
    <property type="molecule type" value="Genomic_DNA"/>
</dbReference>
<dbReference type="PROSITE" id="PS50943">
    <property type="entry name" value="HTH_CROC1"/>
    <property type="match status" value="1"/>
</dbReference>
<organism evidence="3 4">
    <name type="scientific">Paenibacillus flagellatus</name>
    <dbReference type="NCBI Taxonomy" id="2211139"/>
    <lineage>
        <taxon>Bacteria</taxon>
        <taxon>Bacillati</taxon>
        <taxon>Bacillota</taxon>
        <taxon>Bacilli</taxon>
        <taxon>Bacillales</taxon>
        <taxon>Paenibacillaceae</taxon>
        <taxon>Paenibacillus</taxon>
    </lineage>
</organism>
<evidence type="ECO:0000313" key="4">
    <source>
        <dbReference type="Proteomes" id="UP000247476"/>
    </source>
</evidence>
<evidence type="ECO:0000259" key="2">
    <source>
        <dbReference type="PROSITE" id="PS50943"/>
    </source>
</evidence>
<accession>A0A2V5K6P4</accession>
<proteinExistence type="predicted"/>